<dbReference type="EMBL" id="CAJHUC010001192">
    <property type="protein sequence ID" value="CAD7700174.1"/>
    <property type="molecule type" value="Genomic_DNA"/>
</dbReference>
<accession>A0A8S1J2E7</accession>
<proteinExistence type="predicted"/>
<name>A0A8S1J2E7_9CHLO</name>
<evidence type="ECO:0000313" key="1">
    <source>
        <dbReference type="EMBL" id="CAD7700174.1"/>
    </source>
</evidence>
<dbReference type="AlphaFoldDB" id="A0A8S1J2E7"/>
<comment type="caution">
    <text evidence="1">The sequence shown here is derived from an EMBL/GenBank/DDBJ whole genome shotgun (WGS) entry which is preliminary data.</text>
</comment>
<gene>
    <name evidence="1" type="ORF">OSTQU699_LOCUS5533</name>
</gene>
<reference evidence="1" key="1">
    <citation type="submission" date="2020-12" db="EMBL/GenBank/DDBJ databases">
        <authorList>
            <person name="Iha C."/>
        </authorList>
    </citation>
    <scope>NUCLEOTIDE SEQUENCE</scope>
</reference>
<protein>
    <submittedName>
        <fullName evidence="1">Uncharacterized protein</fullName>
    </submittedName>
</protein>
<evidence type="ECO:0000313" key="2">
    <source>
        <dbReference type="Proteomes" id="UP000708148"/>
    </source>
</evidence>
<keyword evidence="2" id="KW-1185">Reference proteome</keyword>
<dbReference type="Proteomes" id="UP000708148">
    <property type="component" value="Unassembled WGS sequence"/>
</dbReference>
<sequence>MKHTPCRGPLPHTATTKTTPFDAQAGIQCTQQTQYIRDIAMFMRYSIMRTRMNIPSPLSDPKSKTCWLRCCVLPSRSLEPPLLKFPEDPGGGGLSIFPIISQKHCMSGQGCNHQLSNFIASAKQCQ</sequence>
<organism evidence="1 2">
    <name type="scientific">Ostreobium quekettii</name>
    <dbReference type="NCBI Taxonomy" id="121088"/>
    <lineage>
        <taxon>Eukaryota</taxon>
        <taxon>Viridiplantae</taxon>
        <taxon>Chlorophyta</taxon>
        <taxon>core chlorophytes</taxon>
        <taxon>Ulvophyceae</taxon>
        <taxon>TCBD clade</taxon>
        <taxon>Bryopsidales</taxon>
        <taxon>Ostreobineae</taxon>
        <taxon>Ostreobiaceae</taxon>
        <taxon>Ostreobium</taxon>
    </lineage>
</organism>